<dbReference type="KEGG" id="tce:A3L02_02225"/>
<keyword evidence="1 7" id="KW-0690">Ribosome biogenesis</keyword>
<dbReference type="InterPro" id="IPR020618">
    <property type="entry name" value="Adenyl_kinase_AK6"/>
</dbReference>
<organism evidence="8 9">
    <name type="scientific">Thermococcus celer Vu 13 = JCM 8558</name>
    <dbReference type="NCBI Taxonomy" id="1293037"/>
    <lineage>
        <taxon>Archaea</taxon>
        <taxon>Methanobacteriati</taxon>
        <taxon>Methanobacteriota</taxon>
        <taxon>Thermococci</taxon>
        <taxon>Thermococcales</taxon>
        <taxon>Thermococcaceae</taxon>
        <taxon>Thermococcus</taxon>
    </lineage>
</organism>
<evidence type="ECO:0000256" key="7">
    <source>
        <dbReference type="HAMAP-Rule" id="MF_00039"/>
    </source>
</evidence>
<dbReference type="EC" id="2.7.4.3" evidence="7"/>
<keyword evidence="4 7" id="KW-0547">Nucleotide-binding</keyword>
<feature type="binding site" evidence="7">
    <location>
        <position position="138"/>
    </location>
    <ligand>
        <name>ATP</name>
        <dbReference type="ChEBI" id="CHEBI:30616"/>
    </ligand>
</feature>
<sequence>MIIAVTGTPGVGKTTVSKLLSERLGYDYVSVKDFALERGLGEPAGDEVEIDVDALAKEAGAAFQDEDVVIDGHLSHHVPADLVVVLRLHPKDVAERLKARGYPRKKLAENVEAELIDVILVEALERNGNVLEVDTTGKTPEEVVEEILALIDGGVKRRVGVVDWSNAYDDILPYLMLGND</sequence>
<reference evidence="8 9" key="1">
    <citation type="submission" date="2016-03" db="EMBL/GenBank/DDBJ databases">
        <title>Complete genome sequence of Thermococcus celer.</title>
        <authorList>
            <person name="Oger P.M."/>
        </authorList>
    </citation>
    <scope>NUCLEOTIDE SEQUENCE [LARGE SCALE GENOMIC DNA]</scope>
    <source>
        <strain evidence="8 9">Vu 13</strain>
    </source>
</reference>
<dbReference type="PANTHER" id="PTHR12595">
    <property type="entry name" value="POS9-ACTIVATING FACTOR FAP7-RELATED"/>
    <property type="match status" value="1"/>
</dbReference>
<dbReference type="InterPro" id="IPR027417">
    <property type="entry name" value="P-loop_NTPase"/>
</dbReference>
<dbReference type="GO" id="GO:0016887">
    <property type="term" value="F:ATP hydrolysis activity"/>
    <property type="evidence" value="ECO:0007669"/>
    <property type="project" value="InterPro"/>
</dbReference>
<evidence type="ECO:0000313" key="8">
    <source>
        <dbReference type="EMBL" id="ASI98466.1"/>
    </source>
</evidence>
<dbReference type="Proteomes" id="UP000197156">
    <property type="component" value="Chromosome"/>
</dbReference>
<evidence type="ECO:0000256" key="6">
    <source>
        <dbReference type="ARBA" id="ARBA00022840"/>
    </source>
</evidence>
<dbReference type="GO" id="GO:0006364">
    <property type="term" value="P:rRNA processing"/>
    <property type="evidence" value="ECO:0007669"/>
    <property type="project" value="UniProtKB-KW"/>
</dbReference>
<feature type="region of interest" description="LID" evidence="7">
    <location>
        <begin position="99"/>
        <end position="109"/>
    </location>
</feature>
<feature type="region of interest" description="NMP" evidence="7">
    <location>
        <begin position="30"/>
        <end position="50"/>
    </location>
</feature>
<keyword evidence="9" id="KW-1185">Reference proteome</keyword>
<dbReference type="Pfam" id="PF13238">
    <property type="entry name" value="AAA_18"/>
    <property type="match status" value="1"/>
</dbReference>
<feature type="binding site" evidence="7">
    <location>
        <position position="15"/>
    </location>
    <ligand>
        <name>ATP</name>
        <dbReference type="ChEBI" id="CHEBI:30616"/>
    </ligand>
</feature>
<name>A0A218P0L7_THECE</name>
<dbReference type="GO" id="GO:0004017">
    <property type="term" value="F:AMP kinase activity"/>
    <property type="evidence" value="ECO:0007669"/>
    <property type="project" value="UniProtKB-UniRule"/>
</dbReference>
<dbReference type="Gene3D" id="3.40.50.300">
    <property type="entry name" value="P-loop containing nucleotide triphosphate hydrolases"/>
    <property type="match status" value="1"/>
</dbReference>
<dbReference type="AlphaFoldDB" id="A0A218P0L7"/>
<accession>A0A218P0L7</accession>
<dbReference type="NCBIfam" id="NF003012">
    <property type="entry name" value="PRK03839.1"/>
    <property type="match status" value="1"/>
</dbReference>
<comment type="catalytic activity">
    <reaction evidence="7">
        <text>AMP + ATP = 2 ADP</text>
        <dbReference type="Rhea" id="RHEA:12973"/>
        <dbReference type="ChEBI" id="CHEBI:30616"/>
        <dbReference type="ChEBI" id="CHEBI:456215"/>
        <dbReference type="ChEBI" id="CHEBI:456216"/>
        <dbReference type="EC" id="2.7.4.3"/>
    </reaction>
</comment>
<dbReference type="GO" id="GO:0042274">
    <property type="term" value="P:ribosomal small subunit biogenesis"/>
    <property type="evidence" value="ECO:0007669"/>
    <property type="project" value="UniProtKB-UniRule"/>
</dbReference>
<dbReference type="GeneID" id="33323532"/>
<evidence type="ECO:0000256" key="1">
    <source>
        <dbReference type="ARBA" id="ARBA00022517"/>
    </source>
</evidence>
<proteinExistence type="inferred from homology"/>
<keyword evidence="5 7" id="KW-0418">Kinase</keyword>
<evidence type="ECO:0000256" key="5">
    <source>
        <dbReference type="ARBA" id="ARBA00022777"/>
    </source>
</evidence>
<dbReference type="SUPFAM" id="SSF52540">
    <property type="entry name" value="P-loop containing nucleoside triphosphate hydrolases"/>
    <property type="match status" value="1"/>
</dbReference>
<comment type="subunit">
    <text evidence="7">Interacts with uS11. Not a structural component of 40S pre-ribosomes, but transiently interacts with them by binding to uS11.</text>
</comment>
<dbReference type="RefSeq" id="WP_088862424.1">
    <property type="nucleotide sequence ID" value="NZ_CP014854.1"/>
</dbReference>
<feature type="binding site" evidence="7">
    <location>
        <position position="12"/>
    </location>
    <ligand>
        <name>ATP</name>
        <dbReference type="ChEBI" id="CHEBI:30616"/>
    </ligand>
</feature>
<keyword evidence="2 7" id="KW-0698">rRNA processing</keyword>
<evidence type="ECO:0000256" key="2">
    <source>
        <dbReference type="ARBA" id="ARBA00022552"/>
    </source>
</evidence>
<dbReference type="PANTHER" id="PTHR12595:SF0">
    <property type="entry name" value="ADENYLATE KINASE ISOENZYME 6"/>
    <property type="match status" value="1"/>
</dbReference>
<feature type="binding site" evidence="7">
    <location>
        <position position="13"/>
    </location>
    <ligand>
        <name>ATP</name>
        <dbReference type="ChEBI" id="CHEBI:30616"/>
    </ligand>
</feature>
<feature type="binding site" evidence="7">
    <location>
        <position position="10"/>
    </location>
    <ligand>
        <name>ATP</name>
        <dbReference type="ChEBI" id="CHEBI:30616"/>
    </ligand>
</feature>
<evidence type="ECO:0000313" key="9">
    <source>
        <dbReference type="Proteomes" id="UP000197156"/>
    </source>
</evidence>
<dbReference type="EMBL" id="CP014854">
    <property type="protein sequence ID" value="ASI98466.1"/>
    <property type="molecule type" value="Genomic_DNA"/>
</dbReference>
<keyword evidence="6 7" id="KW-0067">ATP-binding</keyword>
<comment type="function">
    <text evidence="7">Broad-specificity nucleoside monophosphate (NMP) kinase that catalyzes the reversible transfer of the terminal phosphate group between nucleoside triphosphates and monophosphates. Has also ATPase activity. Involved in the late maturation steps of the 30S ribosomal particles, specifically 16S rRNA maturation. While NMP activity is not required for ribosome maturation, ATPase activity is. Associates transiently with small ribosomal subunit protein uS11. ATP hydrolysis breaks the interaction with uS11. May temporarily remove uS11 from the ribosome to enable a conformational change of the ribosomal RNA that is needed for the final maturation step of the small ribosomal subunit.</text>
</comment>
<feature type="binding site" evidence="7">
    <location>
        <position position="14"/>
    </location>
    <ligand>
        <name>ATP</name>
        <dbReference type="ChEBI" id="CHEBI:30616"/>
    </ligand>
</feature>
<feature type="binding site" evidence="7">
    <location>
        <position position="100"/>
    </location>
    <ligand>
        <name>ATP</name>
        <dbReference type="ChEBI" id="CHEBI:30616"/>
    </ligand>
</feature>
<keyword evidence="3 7" id="KW-0808">Transferase</keyword>
<evidence type="ECO:0000256" key="4">
    <source>
        <dbReference type="ARBA" id="ARBA00022741"/>
    </source>
</evidence>
<dbReference type="HAMAP" id="MF_00039">
    <property type="entry name" value="Adenylate_kinase_AK6"/>
    <property type="match status" value="1"/>
</dbReference>
<dbReference type="GO" id="GO:0005524">
    <property type="term" value="F:ATP binding"/>
    <property type="evidence" value="ECO:0007669"/>
    <property type="project" value="UniProtKB-UniRule"/>
</dbReference>
<comment type="similarity">
    <text evidence="7">Belongs to the adenylate kinase family. AK6 subfamily.</text>
</comment>
<dbReference type="OrthoDB" id="8730at2157"/>
<protein>
    <recommendedName>
        <fullName evidence="7">Putative adenylate kinase</fullName>
        <shortName evidence="7">AK</shortName>
        <ecNumber evidence="7">2.7.4.3</ecNumber>
    </recommendedName>
    <alternativeName>
        <fullName evidence="7">ATP-AMP transphosphorylase</fullName>
    </alternativeName>
</protein>
<evidence type="ECO:0000256" key="3">
    <source>
        <dbReference type="ARBA" id="ARBA00022679"/>
    </source>
</evidence>
<comment type="catalytic activity">
    <reaction evidence="7">
        <text>ATP + H2O = ADP + phosphate + H(+)</text>
        <dbReference type="Rhea" id="RHEA:13065"/>
        <dbReference type="ChEBI" id="CHEBI:15377"/>
        <dbReference type="ChEBI" id="CHEBI:15378"/>
        <dbReference type="ChEBI" id="CHEBI:30616"/>
        <dbReference type="ChEBI" id="CHEBI:43474"/>
        <dbReference type="ChEBI" id="CHEBI:456216"/>
    </reaction>
</comment>
<gene>
    <name evidence="8" type="ORF">A3L02_02225</name>
</gene>